<keyword evidence="1" id="KW-0677">Repeat</keyword>
<evidence type="ECO:0000256" key="3">
    <source>
        <dbReference type="SAM" id="Phobius"/>
    </source>
</evidence>
<keyword evidence="3" id="KW-0472">Membrane</keyword>
<dbReference type="STRING" id="70415.A0A5S6R475"/>
<organism evidence="5 6">
    <name type="scientific">Trichuris muris</name>
    <name type="common">Mouse whipworm</name>
    <dbReference type="NCBI Taxonomy" id="70415"/>
    <lineage>
        <taxon>Eukaryota</taxon>
        <taxon>Metazoa</taxon>
        <taxon>Ecdysozoa</taxon>
        <taxon>Nematoda</taxon>
        <taxon>Enoplea</taxon>
        <taxon>Dorylaimia</taxon>
        <taxon>Trichinellida</taxon>
        <taxon>Trichuridae</taxon>
        <taxon>Trichuris</taxon>
    </lineage>
</organism>
<feature type="region of interest" description="Disordered" evidence="2">
    <location>
        <begin position="138"/>
        <end position="171"/>
    </location>
</feature>
<dbReference type="PANTHER" id="PTHR24637">
    <property type="entry name" value="COLLAGEN"/>
    <property type="match status" value="1"/>
</dbReference>
<accession>A0A5S6R475</accession>
<dbReference type="Pfam" id="PF01484">
    <property type="entry name" value="Col_cuticle_N"/>
    <property type="match status" value="1"/>
</dbReference>
<dbReference type="GO" id="GO:0042302">
    <property type="term" value="F:structural constituent of cuticle"/>
    <property type="evidence" value="ECO:0007669"/>
    <property type="project" value="InterPro"/>
</dbReference>
<dbReference type="AlphaFoldDB" id="A0A5S6R475"/>
<protein>
    <submittedName>
        <fullName evidence="6">Col_cuticle_N domain-containing protein</fullName>
    </submittedName>
</protein>
<feature type="compositionally biased region" description="Low complexity" evidence="2">
    <location>
        <begin position="225"/>
        <end position="243"/>
    </location>
</feature>
<evidence type="ECO:0000259" key="4">
    <source>
        <dbReference type="Pfam" id="PF01484"/>
    </source>
</evidence>
<dbReference type="InterPro" id="IPR002486">
    <property type="entry name" value="Col_cuticle_N"/>
</dbReference>
<keyword evidence="5" id="KW-1185">Reference proteome</keyword>
<keyword evidence="3" id="KW-0812">Transmembrane</keyword>
<feature type="domain" description="Nematode cuticle collagen N-terminal" evidence="4">
    <location>
        <begin position="14"/>
        <end position="62"/>
    </location>
</feature>
<feature type="transmembrane region" description="Helical" evidence="3">
    <location>
        <begin position="12"/>
        <end position="34"/>
    </location>
</feature>
<name>A0A5S6R475_TRIMR</name>
<evidence type="ECO:0000313" key="6">
    <source>
        <dbReference type="WBParaSite" id="TMUE_3000014315.1"/>
    </source>
</evidence>
<dbReference type="Proteomes" id="UP000046395">
    <property type="component" value="Unassembled WGS sequence"/>
</dbReference>
<evidence type="ECO:0000256" key="2">
    <source>
        <dbReference type="SAM" id="MobiDB-lite"/>
    </source>
</evidence>
<dbReference type="Pfam" id="PF01391">
    <property type="entry name" value="Collagen"/>
    <property type="match status" value="2"/>
</dbReference>
<reference evidence="6" key="1">
    <citation type="submission" date="2019-12" db="UniProtKB">
        <authorList>
            <consortium name="WormBaseParasite"/>
        </authorList>
    </citation>
    <scope>IDENTIFICATION</scope>
</reference>
<keyword evidence="3" id="KW-1133">Transmembrane helix</keyword>
<proteinExistence type="predicted"/>
<dbReference type="InterPro" id="IPR008160">
    <property type="entry name" value="Collagen"/>
</dbReference>
<dbReference type="WBParaSite" id="TMUE_3000014315.1">
    <property type="protein sequence ID" value="TMUE_3000014315.1"/>
    <property type="gene ID" value="WBGene00294845"/>
</dbReference>
<evidence type="ECO:0000256" key="1">
    <source>
        <dbReference type="ARBA" id="ARBA00022737"/>
    </source>
</evidence>
<evidence type="ECO:0000313" key="5">
    <source>
        <dbReference type="Proteomes" id="UP000046395"/>
    </source>
</evidence>
<dbReference type="Gene3D" id="1.20.5.320">
    <property type="entry name" value="6-Phosphogluconate Dehydrogenase, domain 3"/>
    <property type="match status" value="1"/>
</dbReference>
<feature type="region of interest" description="Disordered" evidence="2">
    <location>
        <begin position="188"/>
        <end position="311"/>
    </location>
</feature>
<sequence length="347" mass="35487">MAASRSDIRFFSTISVLLSLLAISVCVCMIPLILMEISSIDADLVAQMELFSGELGKIWEEILTDLKLPRKRRQAPTFVHNIFASDAAPLANETEVFQSNNGSFVFNGNGTVVPSEGGRAMALLGRTAKKRCNCRPERASKCLPGPQGPPGVRGEPGLDGTPGKNGQNGMDAPAVHAIRQHMRDCLKCASPGGAEGPVGNPGPQGIRGSTGRPGSNGADGAPGVPGENGLPGLAGPPGQAGPRGTNGTDAGQIVGVRGNPGERGPIGDIGPKGRPGSDRTSGEQGDAGEVGPPGDIGPIGHTGPSGPAGIPGLPGADATYCLCPARTRIARPVTEEMFILKSKKHRN</sequence>
<dbReference type="PANTHER" id="PTHR24637:SF421">
    <property type="entry name" value="CUTICLE COLLAGEN DPY-2"/>
    <property type="match status" value="1"/>
</dbReference>